<keyword evidence="1" id="KW-0812">Transmembrane</keyword>
<dbReference type="eggNOG" id="ENOG502ZB2B">
    <property type="taxonomic scope" value="Bacteria"/>
</dbReference>
<dbReference type="InterPro" id="IPR018710">
    <property type="entry name" value="DUF2232"/>
</dbReference>
<reference evidence="2 3" key="1">
    <citation type="journal article" date="2007" name="Appl. Environ. Microbiol.">
        <title>Rhizobial factors required for stem nodule maturation and maintenance in Sesbania rostrata-Azorhizobium caulinodans ORS571 symbiosis.</title>
        <authorList>
            <person name="Suzuki S."/>
            <person name="Aono T."/>
            <person name="Lee KB."/>
            <person name="Suzuki T."/>
            <person name="Liu CT."/>
            <person name="Miwa H."/>
            <person name="Wakao S."/>
            <person name="Iki T."/>
            <person name="Oyaizu H."/>
        </authorList>
    </citation>
    <scope>NUCLEOTIDE SEQUENCE [LARGE SCALE GENOMIC DNA]</scope>
    <source>
        <strain evidence="3">ATCC 43989 / DSM 5975 / JCM 20966 / LMG 6465 / NBRC 14845 / NCIMB 13405 / ORS 571</strain>
    </source>
</reference>
<dbReference type="STRING" id="438753.AZC_4306"/>
<evidence type="ECO:0000256" key="1">
    <source>
        <dbReference type="SAM" id="Phobius"/>
    </source>
</evidence>
<dbReference type="KEGG" id="azc:AZC_4306"/>
<reference evidence="2 3" key="6">
    <citation type="journal article" date="2011" name="Appl. Environ. Microbiol.">
        <title>Involvement of the azorhizobial chromosome partition gene (parA) in the onset of bacteroid differentiation during Sesbania rostrata stem nodule development.</title>
        <authorList>
            <person name="Liu CT."/>
            <person name="Lee KB."/>
            <person name="Wang YS."/>
            <person name="Peng MH."/>
            <person name="Lee KT."/>
            <person name="Suzuki S."/>
            <person name="Suzuki T."/>
            <person name="Oyaizu H."/>
        </authorList>
    </citation>
    <scope>NUCLEOTIDE SEQUENCE [LARGE SCALE GENOMIC DNA]</scope>
    <source>
        <strain evidence="3">ATCC 43989 / DSM 5975 / JCM 20966 / LMG 6465 / NBRC 14845 / NCIMB 13405 / ORS 571</strain>
    </source>
</reference>
<keyword evidence="1" id="KW-1133">Transmembrane helix</keyword>
<protein>
    <recommendedName>
        <fullName evidence="4">DUF2232 domain-containing protein</fullName>
    </recommendedName>
</protein>
<feature type="transmembrane region" description="Helical" evidence="1">
    <location>
        <begin position="140"/>
        <end position="160"/>
    </location>
</feature>
<dbReference type="RefSeq" id="WP_012172826.1">
    <property type="nucleotide sequence ID" value="NC_009937.1"/>
</dbReference>
<evidence type="ECO:0000313" key="2">
    <source>
        <dbReference type="EMBL" id="BAF90304.1"/>
    </source>
</evidence>
<dbReference type="AlphaFoldDB" id="A8HVE4"/>
<proteinExistence type="predicted"/>
<feature type="transmembrane region" description="Helical" evidence="1">
    <location>
        <begin position="235"/>
        <end position="259"/>
    </location>
</feature>
<reference evidence="2 3" key="3">
    <citation type="journal article" date="2008" name="BMC Genomics">
        <title>The genome of the versatile nitrogen fixer Azorhizobium caulinodans ORS571.</title>
        <authorList>
            <person name="Lee KB."/>
            <person name="Backer P.D."/>
            <person name="Aono T."/>
            <person name="Liu CT."/>
            <person name="Suzuki S."/>
            <person name="Suzuki T."/>
            <person name="Kaneko T."/>
            <person name="Yamada M."/>
            <person name="Tabata S."/>
            <person name="Kupfer D.M."/>
            <person name="Najar F.Z."/>
            <person name="Wiley G.B."/>
            <person name="Roe B."/>
            <person name="Binnewies T.T."/>
            <person name="Ussery D.W."/>
            <person name="D'Haeze W."/>
            <person name="Herder J.D."/>
            <person name="Gevers D."/>
            <person name="Vereecke D."/>
            <person name="Holsters M."/>
            <person name="Oyaizu H."/>
        </authorList>
    </citation>
    <scope>NUCLEOTIDE SEQUENCE [LARGE SCALE GENOMIC DNA]</scope>
    <source>
        <strain evidence="3">ATCC 43989 / DSM 5975 / JCM 20966 / LMG 6465 / NBRC 14845 / NCIMB 13405 / ORS 571</strain>
    </source>
</reference>
<name>A8HVE4_AZOC5</name>
<dbReference type="Proteomes" id="UP000000270">
    <property type="component" value="Chromosome"/>
</dbReference>
<reference evidence="3" key="2">
    <citation type="submission" date="2007-04" db="EMBL/GenBank/DDBJ databases">
        <title>Complete genome sequence of the nitrogen-fixing bacterium Azorhizobium caulinodans ORS571.</title>
        <authorList>
            <person name="Lee K.B."/>
            <person name="Backer P.D."/>
            <person name="Aono T."/>
            <person name="Liu C.T."/>
            <person name="Suzuki S."/>
            <person name="Suzuki T."/>
            <person name="Kaneko T."/>
            <person name="Yamada M."/>
            <person name="Tabata S."/>
            <person name="Kupfer D.M."/>
            <person name="Najar F.Z."/>
            <person name="Wiley G.B."/>
            <person name="Roe B."/>
            <person name="Binnewies T."/>
            <person name="Ussery D."/>
            <person name="Vereecke D."/>
            <person name="Gevers D."/>
            <person name="Holsters M."/>
            <person name="Oyaizu H."/>
        </authorList>
    </citation>
    <scope>NUCLEOTIDE SEQUENCE [LARGE SCALE GENOMIC DNA]</scope>
    <source>
        <strain evidence="3">ATCC 43989 / DSM 5975 / JCM 20966 / LMG 6465 / NBRC 14845 / NCIMB 13405 / ORS 571</strain>
    </source>
</reference>
<evidence type="ECO:0008006" key="4">
    <source>
        <dbReference type="Google" id="ProtNLM"/>
    </source>
</evidence>
<sequence>MGFLLLIGIAAGLASALLVAGVASGSMLAVPLFYLAPLPLMVSGLAFSHISAAIGVAAAAIGLGLLYGTTFLIAYLMGIGIPAWALAYCALLARPDPAARDGMVWFPIGGVMVVGAGFATLSVTVALFSMSGDYETYRRAIAAAFQAFVAAQGAAGGSGMSNAAAVAETVAIILPPTAATLMLATQLGCLYLAGRTARVSGRLNRPWPDLAALRLPGLTPIVLAVLVALAMTPGLMGLCAAAGAAALIVCYTASGFAVLHFLTRGRAARPFLLAGAWVMTLALGWPALVMALVGVADALFDLRRRIGTGGAPPAANDR</sequence>
<reference evidence="2 3" key="4">
    <citation type="journal article" date="2009" name="Appl. Environ. Microbiol.">
        <title>Comparative genome-wide transcriptional profiling of Azorhizobium caulinodans ORS571 grown under free-living and symbiotic conditions.</title>
        <authorList>
            <person name="Tsukada S."/>
            <person name="Aono T."/>
            <person name="Akiba N."/>
            <person name="Lee KB."/>
            <person name="Liu CT."/>
            <person name="Toyazaki H."/>
            <person name="Oyaizu H."/>
        </authorList>
    </citation>
    <scope>NUCLEOTIDE SEQUENCE [LARGE SCALE GENOMIC DNA]</scope>
    <source>
        <strain evidence="3">ATCC 43989 / DSM 5975 / JCM 20966 / LMG 6465 / NBRC 14845 / NCIMB 13405 / ORS 571</strain>
    </source>
</reference>
<dbReference type="EMBL" id="AP009384">
    <property type="protein sequence ID" value="BAF90304.1"/>
    <property type="molecule type" value="Genomic_DNA"/>
</dbReference>
<reference evidence="2 3" key="5">
    <citation type="journal article" date="2010" name="Appl. Environ. Microbiol.">
        <title>phrR-like gene praR of Azorhizobium caulinodans ORS571 is essential for symbiosis with Sesbania rostrata and is involved in expression of reb genes.</title>
        <authorList>
            <person name="Akiba N."/>
            <person name="Aono T."/>
            <person name="Toyazaki H."/>
            <person name="Sato S."/>
            <person name="Oyaizu H."/>
        </authorList>
    </citation>
    <scope>NUCLEOTIDE SEQUENCE [LARGE SCALE GENOMIC DNA]</scope>
    <source>
        <strain evidence="3">ATCC 43989 / DSM 5975 / JCM 20966 / LMG 6465 / NBRC 14845 / NCIMB 13405 / ORS 571</strain>
    </source>
</reference>
<feature type="transmembrane region" description="Helical" evidence="1">
    <location>
        <begin position="105"/>
        <end position="128"/>
    </location>
</feature>
<gene>
    <name evidence="2" type="ordered locus">AZC_4306</name>
</gene>
<feature type="transmembrane region" description="Helical" evidence="1">
    <location>
        <begin position="73"/>
        <end position="93"/>
    </location>
</feature>
<feature type="transmembrane region" description="Helical" evidence="1">
    <location>
        <begin position="45"/>
        <end position="66"/>
    </location>
</feature>
<dbReference type="HOGENOM" id="CLU_073303_1_0_5"/>
<feature type="transmembrane region" description="Helical" evidence="1">
    <location>
        <begin position="172"/>
        <end position="192"/>
    </location>
</feature>
<organism evidence="2 3">
    <name type="scientific">Azorhizobium caulinodans (strain ATCC 43989 / DSM 5975 / JCM 20966 / LMG 6465 / NBRC 14845 / NCIMB 13405 / ORS 571)</name>
    <dbReference type="NCBI Taxonomy" id="438753"/>
    <lineage>
        <taxon>Bacteria</taxon>
        <taxon>Pseudomonadati</taxon>
        <taxon>Pseudomonadota</taxon>
        <taxon>Alphaproteobacteria</taxon>
        <taxon>Hyphomicrobiales</taxon>
        <taxon>Xanthobacteraceae</taxon>
        <taxon>Azorhizobium</taxon>
    </lineage>
</organism>
<evidence type="ECO:0000313" key="3">
    <source>
        <dbReference type="Proteomes" id="UP000000270"/>
    </source>
</evidence>
<feature type="transmembrane region" description="Helical" evidence="1">
    <location>
        <begin position="212"/>
        <end position="229"/>
    </location>
</feature>
<keyword evidence="1" id="KW-0472">Membrane</keyword>
<keyword evidence="3" id="KW-1185">Reference proteome</keyword>
<dbReference type="Pfam" id="PF09991">
    <property type="entry name" value="DUF2232"/>
    <property type="match status" value="1"/>
</dbReference>
<feature type="transmembrane region" description="Helical" evidence="1">
    <location>
        <begin position="271"/>
        <end position="295"/>
    </location>
</feature>
<accession>A8HVE4</accession>